<dbReference type="Proteomes" id="UP000324222">
    <property type="component" value="Unassembled WGS sequence"/>
</dbReference>
<reference evidence="2 3" key="1">
    <citation type="submission" date="2019-05" db="EMBL/GenBank/DDBJ databases">
        <title>Another draft genome of Portunus trituberculatus and its Hox gene families provides insights of decapod evolution.</title>
        <authorList>
            <person name="Jeong J.-H."/>
            <person name="Song I."/>
            <person name="Kim S."/>
            <person name="Choi T."/>
            <person name="Kim D."/>
            <person name="Ryu S."/>
            <person name="Kim W."/>
        </authorList>
    </citation>
    <scope>NUCLEOTIDE SEQUENCE [LARGE SCALE GENOMIC DNA]</scope>
    <source>
        <tissue evidence="2">Muscle</tissue>
    </source>
</reference>
<keyword evidence="3" id="KW-1185">Reference proteome</keyword>
<evidence type="ECO:0000256" key="1">
    <source>
        <dbReference type="SAM" id="MobiDB-lite"/>
    </source>
</evidence>
<sequence length="116" mass="12415">MASMLPRSPIEGQGTCLGFSGWVAVREEGGGAQRPLVRTTTQPRAPPSPLPPLSDNHCSFSQPRIRLDTETSEGQSSRGINQTSAASLEDSALPVRLKQSFHPDASVSPRHSFFTG</sequence>
<organism evidence="2 3">
    <name type="scientific">Portunus trituberculatus</name>
    <name type="common">Swimming crab</name>
    <name type="synonym">Neptunus trituberculatus</name>
    <dbReference type="NCBI Taxonomy" id="210409"/>
    <lineage>
        <taxon>Eukaryota</taxon>
        <taxon>Metazoa</taxon>
        <taxon>Ecdysozoa</taxon>
        <taxon>Arthropoda</taxon>
        <taxon>Crustacea</taxon>
        <taxon>Multicrustacea</taxon>
        <taxon>Malacostraca</taxon>
        <taxon>Eumalacostraca</taxon>
        <taxon>Eucarida</taxon>
        <taxon>Decapoda</taxon>
        <taxon>Pleocyemata</taxon>
        <taxon>Brachyura</taxon>
        <taxon>Eubrachyura</taxon>
        <taxon>Portunoidea</taxon>
        <taxon>Portunidae</taxon>
        <taxon>Portuninae</taxon>
        <taxon>Portunus</taxon>
    </lineage>
</organism>
<feature type="region of interest" description="Disordered" evidence="1">
    <location>
        <begin position="30"/>
        <end position="91"/>
    </location>
</feature>
<evidence type="ECO:0000313" key="3">
    <source>
        <dbReference type="Proteomes" id="UP000324222"/>
    </source>
</evidence>
<comment type="caution">
    <text evidence="2">The sequence shown here is derived from an EMBL/GenBank/DDBJ whole genome shotgun (WGS) entry which is preliminary data.</text>
</comment>
<accession>A0A5B7H8A4</accession>
<name>A0A5B7H8A4_PORTR</name>
<feature type="compositionally biased region" description="Polar residues" evidence="1">
    <location>
        <begin position="72"/>
        <end position="86"/>
    </location>
</feature>
<evidence type="ECO:0000313" key="2">
    <source>
        <dbReference type="EMBL" id="MPC65925.1"/>
    </source>
</evidence>
<dbReference type="EMBL" id="VSRR010024018">
    <property type="protein sequence ID" value="MPC65925.1"/>
    <property type="molecule type" value="Genomic_DNA"/>
</dbReference>
<proteinExistence type="predicted"/>
<gene>
    <name evidence="2" type="ORF">E2C01_060064</name>
</gene>
<dbReference type="AlphaFoldDB" id="A0A5B7H8A4"/>
<protein>
    <submittedName>
        <fullName evidence="2">Uncharacterized protein</fullName>
    </submittedName>
</protein>